<feature type="compositionally biased region" description="Basic and acidic residues" evidence="10">
    <location>
        <begin position="201"/>
        <end position="223"/>
    </location>
</feature>
<keyword evidence="8" id="KW-0413">Isomerase</keyword>
<dbReference type="InterPro" id="IPR027417">
    <property type="entry name" value="P-loop_NTPase"/>
</dbReference>
<protein>
    <recommendedName>
        <fullName evidence="9">ATP-dependent DNA helicase</fullName>
        <ecNumber evidence="9">5.6.2.3</ecNumber>
    </recommendedName>
</protein>
<dbReference type="GO" id="GO:0043139">
    <property type="term" value="F:5'-3' DNA helicase activity"/>
    <property type="evidence" value="ECO:0007669"/>
    <property type="project" value="UniProtKB-EC"/>
</dbReference>
<evidence type="ECO:0000313" key="12">
    <source>
        <dbReference type="EMBL" id="TQN67691.1"/>
    </source>
</evidence>
<comment type="caution">
    <text evidence="12">The sequence shown here is derived from an EMBL/GenBank/DDBJ whole genome shotgun (WGS) entry which is preliminary data.</text>
</comment>
<evidence type="ECO:0000256" key="2">
    <source>
        <dbReference type="ARBA" id="ARBA00022763"/>
    </source>
</evidence>
<organism evidence="12 13">
    <name type="scientific">Colletotrichum shisoi</name>
    <dbReference type="NCBI Taxonomy" id="2078593"/>
    <lineage>
        <taxon>Eukaryota</taxon>
        <taxon>Fungi</taxon>
        <taxon>Dikarya</taxon>
        <taxon>Ascomycota</taxon>
        <taxon>Pezizomycotina</taxon>
        <taxon>Sordariomycetes</taxon>
        <taxon>Hypocreomycetidae</taxon>
        <taxon>Glomerellales</taxon>
        <taxon>Glomerellaceae</taxon>
        <taxon>Colletotrichum</taxon>
        <taxon>Colletotrichum destructivum species complex</taxon>
    </lineage>
</organism>
<proteinExistence type="inferred from homology"/>
<dbReference type="GO" id="GO:0006281">
    <property type="term" value="P:DNA repair"/>
    <property type="evidence" value="ECO:0007669"/>
    <property type="project" value="UniProtKB-KW"/>
</dbReference>
<feature type="region of interest" description="Disordered" evidence="10">
    <location>
        <begin position="868"/>
        <end position="901"/>
    </location>
</feature>
<dbReference type="CDD" id="cd18809">
    <property type="entry name" value="SF1_C_RecD"/>
    <property type="match status" value="1"/>
</dbReference>
<dbReference type="Pfam" id="PF05970">
    <property type="entry name" value="PIF1"/>
    <property type="match status" value="1"/>
</dbReference>
<dbReference type="Pfam" id="PF01693">
    <property type="entry name" value="Cauli_VI"/>
    <property type="match status" value="1"/>
</dbReference>
<gene>
    <name evidence="12" type="primary">Pfh1</name>
    <name evidence="12" type="ORF">CSHISOI_07800</name>
</gene>
<comment type="catalytic activity">
    <reaction evidence="9">
        <text>ATP + H2O = ADP + phosphate + H(+)</text>
        <dbReference type="Rhea" id="RHEA:13065"/>
        <dbReference type="ChEBI" id="CHEBI:15377"/>
        <dbReference type="ChEBI" id="CHEBI:15378"/>
        <dbReference type="ChEBI" id="CHEBI:30616"/>
        <dbReference type="ChEBI" id="CHEBI:43474"/>
        <dbReference type="ChEBI" id="CHEBI:456216"/>
        <dbReference type="EC" id="5.6.2.3"/>
    </reaction>
</comment>
<dbReference type="InterPro" id="IPR011320">
    <property type="entry name" value="RNase_H1_N"/>
</dbReference>
<dbReference type="SUPFAM" id="SSF52540">
    <property type="entry name" value="P-loop containing nucleoside triphosphate hydrolases"/>
    <property type="match status" value="2"/>
</dbReference>
<keyword evidence="13" id="KW-1185">Reference proteome</keyword>
<dbReference type="GO" id="GO:0006310">
    <property type="term" value="P:DNA recombination"/>
    <property type="evidence" value="ECO:0007669"/>
    <property type="project" value="UniProtKB-KW"/>
</dbReference>
<keyword evidence="9" id="KW-0233">DNA recombination</keyword>
<comment type="similarity">
    <text evidence="9">Belongs to the helicase family.</text>
</comment>
<keyword evidence="4 9" id="KW-0347">Helicase</keyword>
<dbReference type="InterPro" id="IPR009027">
    <property type="entry name" value="Ribosomal_bL9/RNase_H1_N"/>
</dbReference>
<feature type="compositionally biased region" description="Pro residues" evidence="10">
    <location>
        <begin position="183"/>
        <end position="200"/>
    </location>
</feature>
<keyword evidence="7 9" id="KW-0234">DNA repair</keyword>
<dbReference type="EC" id="5.6.2.3" evidence="9"/>
<dbReference type="SUPFAM" id="SSF55658">
    <property type="entry name" value="L9 N-domain-like"/>
    <property type="match status" value="1"/>
</dbReference>
<evidence type="ECO:0000256" key="3">
    <source>
        <dbReference type="ARBA" id="ARBA00022801"/>
    </source>
</evidence>
<dbReference type="InterPro" id="IPR010285">
    <property type="entry name" value="DNA_helicase_pif1-like_DEAD"/>
</dbReference>
<comment type="cofactor">
    <cofactor evidence="9">
        <name>Mg(2+)</name>
        <dbReference type="ChEBI" id="CHEBI:18420"/>
    </cofactor>
</comment>
<keyword evidence="2 9" id="KW-0227">DNA damage</keyword>
<dbReference type="GO" id="GO:0005524">
    <property type="term" value="F:ATP binding"/>
    <property type="evidence" value="ECO:0007669"/>
    <property type="project" value="UniProtKB-KW"/>
</dbReference>
<dbReference type="OrthoDB" id="4843740at2759"/>
<dbReference type="EMBL" id="PUHP01000860">
    <property type="protein sequence ID" value="TQN67691.1"/>
    <property type="molecule type" value="Genomic_DNA"/>
</dbReference>
<dbReference type="GO" id="GO:0016887">
    <property type="term" value="F:ATP hydrolysis activity"/>
    <property type="evidence" value="ECO:0007669"/>
    <property type="project" value="RHEA"/>
</dbReference>
<dbReference type="Gene3D" id="3.40.970.10">
    <property type="entry name" value="Ribonuclease H1, N-terminal domain"/>
    <property type="match status" value="1"/>
</dbReference>
<evidence type="ECO:0000256" key="5">
    <source>
        <dbReference type="ARBA" id="ARBA00022840"/>
    </source>
</evidence>
<sequence>MLAANIPITPDKRGHTRNGSLPTPDSKRQRRAPKPGPEYISLVSGDEEEYTSPTHRASLHNGSCWAYFPQDTAPSSSAADAADRVSDRVDRLMADYTRNIPRQLYGKKAKYYVVWKGHQCGIFLDWNTCQAQVTGFKGNKYQSTTTYEAAVAILRQGLSERLEQSHEALRNHLRNRVGVEMPYKPPNIPPYEPPKGPPQEPPREPPREPPEEMRNEPRNETRIEVLTPEPSRHTQYPSPPPPQLTPPATNAAGAAPPTPTTSPEAGKAELPPQEPVLCKEQQDALDLAVQGRNLFITGSGGCGKSVLIKAIHKRLLAMDKVVHILAPTGQAALNIGGRTIFSYAAWVPEYMRKSLNDFIKASRRKRTWKRLIKTQVLIIDEISMVENQVFERLSRIMAHIRCEANEGSSAPFGGVQIIVVGDFCQLPPVKPFRNCLTCGTPMVCTGTVLTGIRYTCPGDDAHGVFREEDKWAFKAPEWNKCNFIYVQLTKIHRQQDEEFVRILQKCRLGEDLEAADRRLLLQHPSEAENGTRLFCLRIDVEDHNEKEFAKLKGRVREYWALDQFRYRYRCGPNEQTPDRMLDVGNPSRDMVAEDEFEKHTIYKDPTGRAPASRKELKSLEDHRYHHCLALKLRMPVILLSNINLEAGLCNGSQGVICGFVPASGPKILTEPQKSDYRKDEGAYQAALEKYKRSLMAPRLDTFGEPQQKNYEGDEDGVQSAKQRYDQNRVYLRNNGGELLLPEVRFANGLRRVIGPDTTVNWVGTKSPYSFLSRTQIPLVPGWALTIHKSQSLSLDRVIVKLASAFEKGQAYVALSRARSLRGLRIDETSEAELVKGLQLDAEVRRFLQAFNDRIAWQDSVASTMSIVREPSPELSGPPELSGSPDLPGLPGSPETFGLIDG</sequence>
<feature type="region of interest" description="Disordered" evidence="10">
    <location>
        <begin position="1"/>
        <end position="55"/>
    </location>
</feature>
<dbReference type="InterPro" id="IPR049163">
    <property type="entry name" value="Pif1-like_2B_dom"/>
</dbReference>
<name>A0A5Q4BLN2_9PEZI</name>
<dbReference type="InterPro" id="IPR037056">
    <property type="entry name" value="RNase_H1_N_sf"/>
</dbReference>
<dbReference type="SMART" id="SM00382">
    <property type="entry name" value="AAA"/>
    <property type="match status" value="1"/>
</dbReference>
<evidence type="ECO:0000256" key="10">
    <source>
        <dbReference type="SAM" id="MobiDB-lite"/>
    </source>
</evidence>
<dbReference type="Gene3D" id="3.40.50.300">
    <property type="entry name" value="P-loop containing nucleotide triphosphate hydrolases"/>
    <property type="match status" value="1"/>
</dbReference>
<feature type="compositionally biased region" description="Low complexity" evidence="10">
    <location>
        <begin position="872"/>
        <end position="894"/>
    </location>
</feature>
<dbReference type="Pfam" id="PF21530">
    <property type="entry name" value="Pif1_2B_dom"/>
    <property type="match status" value="1"/>
</dbReference>
<evidence type="ECO:0000256" key="7">
    <source>
        <dbReference type="ARBA" id="ARBA00023204"/>
    </source>
</evidence>
<dbReference type="Proteomes" id="UP000326340">
    <property type="component" value="Unassembled WGS sequence"/>
</dbReference>
<dbReference type="PANTHER" id="PTHR47642">
    <property type="entry name" value="ATP-DEPENDENT DNA HELICASE"/>
    <property type="match status" value="1"/>
</dbReference>
<feature type="compositionally biased region" description="Low complexity" evidence="10">
    <location>
        <begin position="246"/>
        <end position="255"/>
    </location>
</feature>
<dbReference type="InterPro" id="IPR003593">
    <property type="entry name" value="AAA+_ATPase"/>
</dbReference>
<dbReference type="InterPro" id="IPR051055">
    <property type="entry name" value="PIF1_helicase"/>
</dbReference>
<dbReference type="AlphaFoldDB" id="A0A5Q4BLN2"/>
<keyword evidence="5 9" id="KW-0067">ATP-binding</keyword>
<evidence type="ECO:0000256" key="4">
    <source>
        <dbReference type="ARBA" id="ARBA00022806"/>
    </source>
</evidence>
<evidence type="ECO:0000256" key="9">
    <source>
        <dbReference type="RuleBase" id="RU363044"/>
    </source>
</evidence>
<evidence type="ECO:0000256" key="1">
    <source>
        <dbReference type="ARBA" id="ARBA00022741"/>
    </source>
</evidence>
<feature type="region of interest" description="Disordered" evidence="10">
    <location>
        <begin position="174"/>
        <end position="271"/>
    </location>
</feature>
<dbReference type="GO" id="GO:0000723">
    <property type="term" value="P:telomere maintenance"/>
    <property type="evidence" value="ECO:0007669"/>
    <property type="project" value="InterPro"/>
</dbReference>
<keyword evidence="3 9" id="KW-0378">Hydrolase</keyword>
<accession>A0A5Q4BLN2</accession>
<keyword evidence="1 9" id="KW-0547">Nucleotide-binding</keyword>
<keyword evidence="6" id="KW-0238">DNA-binding</keyword>
<evidence type="ECO:0000256" key="6">
    <source>
        <dbReference type="ARBA" id="ARBA00023125"/>
    </source>
</evidence>
<evidence type="ECO:0000256" key="8">
    <source>
        <dbReference type="ARBA" id="ARBA00023235"/>
    </source>
</evidence>
<evidence type="ECO:0000259" key="11">
    <source>
        <dbReference type="SMART" id="SM00382"/>
    </source>
</evidence>
<feature type="domain" description="AAA+ ATPase" evidence="11">
    <location>
        <begin position="290"/>
        <end position="422"/>
    </location>
</feature>
<evidence type="ECO:0000313" key="13">
    <source>
        <dbReference type="Proteomes" id="UP000326340"/>
    </source>
</evidence>
<dbReference type="PANTHER" id="PTHR47642:SF5">
    <property type="entry name" value="ATP-DEPENDENT DNA HELICASE"/>
    <property type="match status" value="1"/>
</dbReference>
<dbReference type="CDD" id="cd18037">
    <property type="entry name" value="DEXSc_Pif1_like"/>
    <property type="match status" value="1"/>
</dbReference>
<reference evidence="12 13" key="1">
    <citation type="journal article" date="2019" name="Sci. Rep.">
        <title>Colletotrichum shisoi sp. nov., an anthracnose pathogen of Perilla frutescens in Japan: molecular phylogenetic, morphological and genomic evidence.</title>
        <authorList>
            <person name="Gan P."/>
            <person name="Tsushima A."/>
            <person name="Hiroyama R."/>
            <person name="Narusaka M."/>
            <person name="Takano Y."/>
            <person name="Narusaka Y."/>
            <person name="Kawaradani M."/>
            <person name="Damm U."/>
            <person name="Shirasu K."/>
        </authorList>
    </citation>
    <scope>NUCLEOTIDE SEQUENCE [LARGE SCALE GENOMIC DNA]</scope>
    <source>
        <strain evidence="12 13">PG-2018a</strain>
    </source>
</reference>